<evidence type="ECO:0000313" key="2">
    <source>
        <dbReference type="Proteomes" id="UP000199438"/>
    </source>
</evidence>
<accession>A0A1I1F8N1</accession>
<dbReference type="Proteomes" id="UP000199438">
    <property type="component" value="Unassembled WGS sequence"/>
</dbReference>
<dbReference type="STRING" id="1334022.SAMN04487907_1011241"/>
<organism evidence="1 2">
    <name type="scientific">Zunongwangia mangrovi</name>
    <dbReference type="NCBI Taxonomy" id="1334022"/>
    <lineage>
        <taxon>Bacteria</taxon>
        <taxon>Pseudomonadati</taxon>
        <taxon>Bacteroidota</taxon>
        <taxon>Flavobacteriia</taxon>
        <taxon>Flavobacteriales</taxon>
        <taxon>Flavobacteriaceae</taxon>
        <taxon>Zunongwangia</taxon>
    </lineage>
</organism>
<dbReference type="RefSeq" id="WP_092540504.1">
    <property type="nucleotide sequence ID" value="NZ_FOKV01000001.1"/>
</dbReference>
<protein>
    <submittedName>
        <fullName evidence="1">Uncharacterized protein</fullName>
    </submittedName>
</protein>
<sequence length="106" mass="12367">MIDWKEQKECSKKLLENTIKLIDKIEVESTKFSLEINSTDLKESSCDINELVQNTFSKINFDPIYCIQLIDENCSKEIGQAFDIAKKNKLEERCYSKYNDCISKTL</sequence>
<dbReference type="OrthoDB" id="1436147at2"/>
<proteinExistence type="predicted"/>
<gene>
    <name evidence="1" type="ORF">SAMN04487907_1011241</name>
</gene>
<keyword evidence="2" id="KW-1185">Reference proteome</keyword>
<dbReference type="AlphaFoldDB" id="A0A1I1F8N1"/>
<name>A0A1I1F8N1_9FLAO</name>
<dbReference type="EMBL" id="FOKV01000001">
    <property type="protein sequence ID" value="SFB93440.1"/>
    <property type="molecule type" value="Genomic_DNA"/>
</dbReference>
<evidence type="ECO:0000313" key="1">
    <source>
        <dbReference type="EMBL" id="SFB93440.1"/>
    </source>
</evidence>
<reference evidence="2" key="1">
    <citation type="submission" date="2016-10" db="EMBL/GenBank/DDBJ databases">
        <authorList>
            <person name="Varghese N."/>
            <person name="Submissions S."/>
        </authorList>
    </citation>
    <scope>NUCLEOTIDE SEQUENCE [LARGE SCALE GENOMIC DNA]</scope>
    <source>
        <strain evidence="2">DSM 24499</strain>
    </source>
</reference>